<dbReference type="Gene3D" id="3.40.50.300">
    <property type="entry name" value="P-loop containing nucleotide triphosphate hydrolases"/>
    <property type="match status" value="1"/>
</dbReference>
<dbReference type="EMBL" id="CDRZ01000021">
    <property type="protein sequence ID" value="CEO87659.1"/>
    <property type="molecule type" value="Genomic_DNA"/>
</dbReference>
<evidence type="ECO:0000259" key="4">
    <source>
        <dbReference type="PROSITE" id="PS00662"/>
    </source>
</evidence>
<protein>
    <submittedName>
        <fullName evidence="5">Type II secretion system protein E</fullName>
    </submittedName>
</protein>
<dbReference type="InterPro" id="IPR007831">
    <property type="entry name" value="T2SS_GspE_N"/>
</dbReference>
<dbReference type="InterPro" id="IPR001482">
    <property type="entry name" value="T2SS/T4SS_dom"/>
</dbReference>
<accession>A0A0B7MAX1</accession>
<dbReference type="FunFam" id="3.30.300.160:FF:000002">
    <property type="entry name" value="Type II secretion system protein E"/>
    <property type="match status" value="1"/>
</dbReference>
<dbReference type="PANTHER" id="PTHR30258">
    <property type="entry name" value="TYPE II SECRETION SYSTEM PROTEIN GSPE-RELATED"/>
    <property type="match status" value="1"/>
</dbReference>
<dbReference type="SUPFAM" id="SSF160246">
    <property type="entry name" value="EspE N-terminal domain-like"/>
    <property type="match status" value="1"/>
</dbReference>
<keyword evidence="6" id="KW-1185">Reference proteome</keyword>
<dbReference type="CDD" id="cd01129">
    <property type="entry name" value="PulE-GspE-like"/>
    <property type="match status" value="1"/>
</dbReference>
<proteinExistence type="inferred from homology"/>
<evidence type="ECO:0000256" key="2">
    <source>
        <dbReference type="ARBA" id="ARBA00022741"/>
    </source>
</evidence>
<evidence type="ECO:0000313" key="6">
    <source>
        <dbReference type="Proteomes" id="UP000046155"/>
    </source>
</evidence>
<dbReference type="GO" id="GO:0005886">
    <property type="term" value="C:plasma membrane"/>
    <property type="evidence" value="ECO:0007669"/>
    <property type="project" value="TreeGrafter"/>
</dbReference>
<dbReference type="InterPro" id="IPR037257">
    <property type="entry name" value="T2SS_E_N_sf"/>
</dbReference>
<evidence type="ECO:0000256" key="1">
    <source>
        <dbReference type="ARBA" id="ARBA00006611"/>
    </source>
</evidence>
<dbReference type="InterPro" id="IPR027417">
    <property type="entry name" value="P-loop_NTPase"/>
</dbReference>
<keyword evidence="2" id="KW-0547">Nucleotide-binding</keyword>
<dbReference type="PANTHER" id="PTHR30258:SF1">
    <property type="entry name" value="PROTEIN TRANSPORT PROTEIN HOFB HOMOLOG"/>
    <property type="match status" value="1"/>
</dbReference>
<name>A0A0B7MAX1_9FIRM</name>
<dbReference type="FunFam" id="3.30.450.90:FF:000001">
    <property type="entry name" value="Type II secretion system ATPase GspE"/>
    <property type="match status" value="1"/>
</dbReference>
<dbReference type="Gene3D" id="3.30.450.90">
    <property type="match status" value="1"/>
</dbReference>
<sequence>MLGTMQYSGYKRCNYLARQGQNYLGDLLVKTGAITKEQLEHALKQQSMNKGSKGMLGRTLVQLGYCTEDDIAGVVALQNDVPYVSLETYKIDDAASSLITPEIARRYSALPIGFDKGKLLVAMMHPKDIIAIDDLRIHTGYDFQPVVCADGELMAAIERYSRTCTSVEQTAEEEVEIEEVAPEVDDASEKPAVHLANTIFNQAVRAGTSDIHIEPQEKSMRVRFRIDGVLHDAMQPPKKLHAPLVSRIKVMANMDIAERRIPQDGRISLKIENKAVDVRVATLPTAYGEKVTMRLLNRSSRLITLEELGFPLLELEKYRRIVHMPYGFILVTGPTGSGKSTTLYATLSAVNSVEKNIITVEDPIEYRLDGLNQVQVNVRAGLTFANGLRSILRSDPDIIMIGEIRDAETARIAVESALTGHLVFSTIHTNDAAGAITRLGDMGIETFLTASSLAGVVAQRLARILCTHCKEAYEISRDELLSNIPDFPLDEGEEKLTLYRSKGCFRCSNTGYKGRVGIYELLLVNEEIQRLTLKHASSSEINDAAVAAGMTSLRQDGLRKVKQGVTSVEEIMRVIV</sequence>
<reference evidence="6" key="1">
    <citation type="submission" date="2015-01" db="EMBL/GenBank/DDBJ databases">
        <authorList>
            <person name="Manzoor Shahid"/>
            <person name="Zubair Saima"/>
        </authorList>
    </citation>
    <scope>NUCLEOTIDE SEQUENCE [LARGE SCALE GENOMIC DNA]</scope>
    <source>
        <strain evidence="6">Sp3</strain>
    </source>
</reference>
<comment type="similarity">
    <text evidence="1">Belongs to the GSP E family.</text>
</comment>
<feature type="domain" description="Bacterial type II secretion system protein E" evidence="4">
    <location>
        <begin position="392"/>
        <end position="406"/>
    </location>
</feature>
<dbReference type="GO" id="GO:0016887">
    <property type="term" value="F:ATP hydrolysis activity"/>
    <property type="evidence" value="ECO:0007669"/>
    <property type="project" value="TreeGrafter"/>
</dbReference>
<dbReference type="FunFam" id="3.40.50.300:FF:000398">
    <property type="entry name" value="Type IV pilus assembly ATPase PilB"/>
    <property type="match status" value="1"/>
</dbReference>
<dbReference type="PROSITE" id="PS00662">
    <property type="entry name" value="T2SP_E"/>
    <property type="match status" value="1"/>
</dbReference>
<dbReference type="Gene3D" id="3.30.300.160">
    <property type="entry name" value="Type II secretion system, protein E, N-terminal domain"/>
    <property type="match status" value="1"/>
</dbReference>
<keyword evidence="3" id="KW-0067">ATP-binding</keyword>
<evidence type="ECO:0000313" key="5">
    <source>
        <dbReference type="EMBL" id="CEO87659.1"/>
    </source>
</evidence>
<dbReference type="Proteomes" id="UP000046155">
    <property type="component" value="Unassembled WGS sequence"/>
</dbReference>
<evidence type="ECO:0000256" key="3">
    <source>
        <dbReference type="ARBA" id="ARBA00022840"/>
    </source>
</evidence>
<dbReference type="GO" id="GO:0005524">
    <property type="term" value="F:ATP binding"/>
    <property type="evidence" value="ECO:0007669"/>
    <property type="project" value="UniProtKB-KW"/>
</dbReference>
<dbReference type="SUPFAM" id="SSF52540">
    <property type="entry name" value="P-loop containing nucleoside triphosphate hydrolases"/>
    <property type="match status" value="1"/>
</dbReference>
<dbReference type="Pfam" id="PF05157">
    <property type="entry name" value="MshEN"/>
    <property type="match status" value="1"/>
</dbReference>
<organism evidence="5 6">
    <name type="scientific">Syntrophaceticus schinkii</name>
    <dbReference type="NCBI Taxonomy" id="499207"/>
    <lineage>
        <taxon>Bacteria</taxon>
        <taxon>Bacillati</taxon>
        <taxon>Bacillota</taxon>
        <taxon>Clostridia</taxon>
        <taxon>Thermoanaerobacterales</taxon>
        <taxon>Thermoanaerobacterales Family III. Incertae Sedis</taxon>
        <taxon>Syntrophaceticus</taxon>
    </lineage>
</organism>
<gene>
    <name evidence="5" type="ORF">SSCH_1170016</name>
</gene>
<dbReference type="Pfam" id="PF00437">
    <property type="entry name" value="T2SSE"/>
    <property type="match status" value="1"/>
</dbReference>
<dbReference type="AlphaFoldDB" id="A0A0B7MAX1"/>